<organism evidence="1 2">
    <name type="scientific">Novosphingobium clariflavum</name>
    <dbReference type="NCBI Taxonomy" id="2029884"/>
    <lineage>
        <taxon>Bacteria</taxon>
        <taxon>Pseudomonadati</taxon>
        <taxon>Pseudomonadota</taxon>
        <taxon>Alphaproteobacteria</taxon>
        <taxon>Sphingomonadales</taxon>
        <taxon>Sphingomonadaceae</taxon>
        <taxon>Novosphingobium</taxon>
    </lineage>
</organism>
<keyword evidence="2" id="KW-1185">Reference proteome</keyword>
<sequence>MAFPSFFLFPEGFEPISGGTAVMKISQWAVIIGLCSAIVGRSAGGRPRETINVTIA</sequence>
<dbReference type="RefSeq" id="WP_267220290.1">
    <property type="nucleotide sequence ID" value="NZ_JAPCWC010000007.1"/>
</dbReference>
<name>A0ABV6S2D1_9SPHN</name>
<dbReference type="Proteomes" id="UP001589858">
    <property type="component" value="Unassembled WGS sequence"/>
</dbReference>
<comment type="caution">
    <text evidence="1">The sequence shown here is derived from an EMBL/GenBank/DDBJ whole genome shotgun (WGS) entry which is preliminary data.</text>
</comment>
<evidence type="ECO:0000313" key="1">
    <source>
        <dbReference type="EMBL" id="MFC0683399.1"/>
    </source>
</evidence>
<proteinExistence type="predicted"/>
<accession>A0ABV6S2D1</accession>
<reference evidence="1 2" key="1">
    <citation type="submission" date="2024-09" db="EMBL/GenBank/DDBJ databases">
        <authorList>
            <person name="Sun Q."/>
            <person name="Mori K."/>
        </authorList>
    </citation>
    <scope>NUCLEOTIDE SEQUENCE [LARGE SCALE GENOMIC DNA]</scope>
    <source>
        <strain evidence="1 2">CICC 11035S</strain>
    </source>
</reference>
<gene>
    <name evidence="1" type="ORF">ACFFF8_02190</name>
</gene>
<protein>
    <submittedName>
        <fullName evidence="1">Uncharacterized protein</fullName>
    </submittedName>
</protein>
<dbReference type="EMBL" id="JBHLTM010000009">
    <property type="protein sequence ID" value="MFC0683399.1"/>
    <property type="molecule type" value="Genomic_DNA"/>
</dbReference>
<evidence type="ECO:0000313" key="2">
    <source>
        <dbReference type="Proteomes" id="UP001589858"/>
    </source>
</evidence>